<evidence type="ECO:0000256" key="1">
    <source>
        <dbReference type="ARBA" id="ARBA00005854"/>
    </source>
</evidence>
<evidence type="ECO:0000313" key="7">
    <source>
        <dbReference type="EMBL" id="KRL88006.1"/>
    </source>
</evidence>
<dbReference type="InterPro" id="IPR050418">
    <property type="entry name" value="D-iso_2-hydroxyacid_DH_PdxB"/>
</dbReference>
<organism evidence="7 8">
    <name type="scientific">Limosilactobacillus ingluviei DSM 15946</name>
    <dbReference type="NCBI Taxonomy" id="1423760"/>
    <lineage>
        <taxon>Bacteria</taxon>
        <taxon>Bacillati</taxon>
        <taxon>Bacillota</taxon>
        <taxon>Bacilli</taxon>
        <taxon>Lactobacillales</taxon>
        <taxon>Lactobacillaceae</taxon>
        <taxon>Limosilactobacillus</taxon>
    </lineage>
</organism>
<evidence type="ECO:0000259" key="6">
    <source>
        <dbReference type="Pfam" id="PF02826"/>
    </source>
</evidence>
<evidence type="ECO:0000256" key="4">
    <source>
        <dbReference type="RuleBase" id="RU003719"/>
    </source>
</evidence>
<keyword evidence="3" id="KW-0520">NAD</keyword>
<dbReference type="PANTHER" id="PTHR43761">
    <property type="entry name" value="D-ISOMER SPECIFIC 2-HYDROXYACID DEHYDROGENASE FAMILY PROTEIN (AFU_ORTHOLOGUE AFUA_1G13630)"/>
    <property type="match status" value="1"/>
</dbReference>
<dbReference type="InterPro" id="IPR006139">
    <property type="entry name" value="D-isomer_2_OHA_DH_cat_dom"/>
</dbReference>
<dbReference type="AlphaFoldDB" id="A0A0R1U407"/>
<evidence type="ECO:0000259" key="5">
    <source>
        <dbReference type="Pfam" id="PF00389"/>
    </source>
</evidence>
<dbReference type="CDD" id="cd12177">
    <property type="entry name" value="2-Hacid_dh_12"/>
    <property type="match status" value="1"/>
</dbReference>
<reference evidence="7 8" key="1">
    <citation type="journal article" date="2015" name="Genome Announc.">
        <title>Expanding the biotechnology potential of lactobacilli through comparative genomics of 213 strains and associated genera.</title>
        <authorList>
            <person name="Sun Z."/>
            <person name="Harris H.M."/>
            <person name="McCann A."/>
            <person name="Guo C."/>
            <person name="Argimon S."/>
            <person name="Zhang W."/>
            <person name="Yang X."/>
            <person name="Jeffery I.B."/>
            <person name="Cooney J.C."/>
            <person name="Kagawa T.F."/>
            <person name="Liu W."/>
            <person name="Song Y."/>
            <person name="Salvetti E."/>
            <person name="Wrobel A."/>
            <person name="Rasinkangas P."/>
            <person name="Parkhill J."/>
            <person name="Rea M.C."/>
            <person name="O'Sullivan O."/>
            <person name="Ritari J."/>
            <person name="Douillard F.P."/>
            <person name="Paul Ross R."/>
            <person name="Yang R."/>
            <person name="Briner A.E."/>
            <person name="Felis G.E."/>
            <person name="de Vos W.M."/>
            <person name="Barrangou R."/>
            <person name="Klaenhammer T.R."/>
            <person name="Caufield P.W."/>
            <person name="Cui Y."/>
            <person name="Zhang H."/>
            <person name="O'Toole P.W."/>
        </authorList>
    </citation>
    <scope>NUCLEOTIDE SEQUENCE [LARGE SCALE GENOMIC DNA]</scope>
    <source>
        <strain evidence="7 8">DSM 15946</strain>
    </source>
</reference>
<evidence type="ECO:0000313" key="8">
    <source>
        <dbReference type="Proteomes" id="UP000050816"/>
    </source>
</evidence>
<name>A0A0R1U407_9LACO</name>
<dbReference type="InterPro" id="IPR036291">
    <property type="entry name" value="NAD(P)-bd_dom_sf"/>
</dbReference>
<dbReference type="GO" id="GO:0016616">
    <property type="term" value="F:oxidoreductase activity, acting on the CH-OH group of donors, NAD or NADP as acceptor"/>
    <property type="evidence" value="ECO:0007669"/>
    <property type="project" value="InterPro"/>
</dbReference>
<dbReference type="SUPFAM" id="SSF51735">
    <property type="entry name" value="NAD(P)-binding Rossmann-fold domains"/>
    <property type="match status" value="1"/>
</dbReference>
<protein>
    <submittedName>
        <fullName evidence="7">2-hydroxyacid dehydrogenase</fullName>
    </submittedName>
</protein>
<gene>
    <name evidence="7" type="ORF">FC43_GL000562</name>
</gene>
<feature type="domain" description="D-isomer specific 2-hydroxyacid dehydrogenase catalytic" evidence="5">
    <location>
        <begin position="22"/>
        <end position="325"/>
    </location>
</feature>
<dbReference type="PANTHER" id="PTHR43761:SF1">
    <property type="entry name" value="D-ISOMER SPECIFIC 2-HYDROXYACID DEHYDROGENASE CATALYTIC DOMAIN-CONTAINING PROTEIN-RELATED"/>
    <property type="match status" value="1"/>
</dbReference>
<keyword evidence="2 4" id="KW-0560">Oxidoreductase</keyword>
<dbReference type="RefSeq" id="WP_056955441.1">
    <property type="nucleotide sequence ID" value="NZ_AZFK01000083.1"/>
</dbReference>
<dbReference type="EMBL" id="AZFK01000083">
    <property type="protein sequence ID" value="KRL88006.1"/>
    <property type="molecule type" value="Genomic_DNA"/>
</dbReference>
<dbReference type="InterPro" id="IPR006140">
    <property type="entry name" value="D-isomer_DH_NAD-bd"/>
</dbReference>
<comment type="caution">
    <text evidence="7">The sequence shown here is derived from an EMBL/GenBank/DDBJ whole genome shotgun (WGS) entry which is preliminary data.</text>
</comment>
<comment type="similarity">
    <text evidence="1 4">Belongs to the D-isomer specific 2-hydroxyacid dehydrogenase family.</text>
</comment>
<sequence>MTEYKIAVVNSSSFGQRYKEHWEALEKLGTVDRFMVDPDISGKDLAEKLAGHNVIIASVTPNFREDFFENMPGLLLISRHGIGYNSIDIAAAKKHGVKVTIVPPLVERDAVAGNALANLLAIMRMTVAAANREREGHYEDRAQFLGAEFAGKQFGVIGCGNIGSRVAEYFHLFSKDGVVLINDPEPHTPEGWWDDKPWAKRVSFDEVLEQCDCISLNASLDESDFHFINKEALAKCKDGVYFVNHARGALIVEDDMMAAVKSGKVRGYAADTMEVEPVPGDHPFLQDPVHFLITPHTSAYTDYCLHGMGDKCVSDVQNLVAGKPLVRELTSEL</sequence>
<dbReference type="Pfam" id="PF02826">
    <property type="entry name" value="2-Hacid_dh_C"/>
    <property type="match status" value="1"/>
</dbReference>
<proteinExistence type="inferred from homology"/>
<feature type="domain" description="D-isomer specific 2-hydroxyacid dehydrogenase NAD-binding" evidence="6">
    <location>
        <begin position="117"/>
        <end position="298"/>
    </location>
</feature>
<dbReference type="Pfam" id="PF00389">
    <property type="entry name" value="2-Hacid_dh"/>
    <property type="match status" value="1"/>
</dbReference>
<dbReference type="InterPro" id="IPR029753">
    <property type="entry name" value="D-isomer_DH_CS"/>
</dbReference>
<accession>A0A0R1U407</accession>
<evidence type="ECO:0000256" key="3">
    <source>
        <dbReference type="ARBA" id="ARBA00023027"/>
    </source>
</evidence>
<dbReference type="Gene3D" id="3.40.50.720">
    <property type="entry name" value="NAD(P)-binding Rossmann-like Domain"/>
    <property type="match status" value="2"/>
</dbReference>
<evidence type="ECO:0000256" key="2">
    <source>
        <dbReference type="ARBA" id="ARBA00023002"/>
    </source>
</evidence>
<dbReference type="GO" id="GO:0051287">
    <property type="term" value="F:NAD binding"/>
    <property type="evidence" value="ECO:0007669"/>
    <property type="project" value="InterPro"/>
</dbReference>
<dbReference type="Proteomes" id="UP000050816">
    <property type="component" value="Unassembled WGS sequence"/>
</dbReference>
<dbReference type="PROSITE" id="PS00671">
    <property type="entry name" value="D_2_HYDROXYACID_DH_3"/>
    <property type="match status" value="1"/>
</dbReference>
<dbReference type="PATRIC" id="fig|1423760.3.peg.582"/>
<dbReference type="SUPFAM" id="SSF52283">
    <property type="entry name" value="Formate/glycerate dehydrogenase catalytic domain-like"/>
    <property type="match status" value="1"/>
</dbReference>